<keyword evidence="1" id="KW-0812">Transmembrane</keyword>
<dbReference type="AlphaFoldDB" id="A0A6M3M2W2"/>
<proteinExistence type="predicted"/>
<dbReference type="EMBL" id="MT143683">
    <property type="protein sequence ID" value="QJB00163.1"/>
    <property type="molecule type" value="Genomic_DNA"/>
</dbReference>
<feature type="transmembrane region" description="Helical" evidence="1">
    <location>
        <begin position="71"/>
        <end position="88"/>
    </location>
</feature>
<feature type="transmembrane region" description="Helical" evidence="1">
    <location>
        <begin position="94"/>
        <end position="115"/>
    </location>
</feature>
<keyword evidence="1" id="KW-1133">Transmembrane helix</keyword>
<dbReference type="EMBL" id="MT143793">
    <property type="protein sequence ID" value="QJB02579.1"/>
    <property type="molecule type" value="Genomic_DNA"/>
</dbReference>
<reference evidence="2" key="1">
    <citation type="submission" date="2020-03" db="EMBL/GenBank/DDBJ databases">
        <title>The deep terrestrial virosphere.</title>
        <authorList>
            <person name="Holmfeldt K."/>
            <person name="Nilsson E."/>
            <person name="Simone D."/>
            <person name="Lopez-Fernandez M."/>
            <person name="Wu X."/>
            <person name="de Brujin I."/>
            <person name="Lundin D."/>
            <person name="Andersson A."/>
            <person name="Bertilsson S."/>
            <person name="Dopson M."/>
        </authorList>
    </citation>
    <scope>NUCLEOTIDE SEQUENCE</scope>
    <source>
        <strain evidence="2">MM171A00678</strain>
        <strain evidence="3">MM171B01174</strain>
    </source>
</reference>
<evidence type="ECO:0000313" key="2">
    <source>
        <dbReference type="EMBL" id="QJB00163.1"/>
    </source>
</evidence>
<name>A0A6M3M2W2_9ZZZZ</name>
<protein>
    <submittedName>
        <fullName evidence="2">Uncharacterized protein</fullName>
    </submittedName>
</protein>
<sequence>MICRECGSSDIQVTSDKGPNEEPIDLFVECRKCGAKYTEKFGWKPGEFHGILGQLRSFDAKKDEWRIFKGFVNLLMMIAGGLLALSVYQWDLILFAISLVLAVGVIQLSVLIGFIDDVLEGAS</sequence>
<evidence type="ECO:0000256" key="1">
    <source>
        <dbReference type="SAM" id="Phobius"/>
    </source>
</evidence>
<organism evidence="2">
    <name type="scientific">viral metagenome</name>
    <dbReference type="NCBI Taxonomy" id="1070528"/>
    <lineage>
        <taxon>unclassified sequences</taxon>
        <taxon>metagenomes</taxon>
        <taxon>organismal metagenomes</taxon>
    </lineage>
</organism>
<keyword evidence="1" id="KW-0472">Membrane</keyword>
<gene>
    <name evidence="2" type="ORF">MM171A00678_0022</name>
    <name evidence="3" type="ORF">MM171B01174_0017</name>
</gene>
<accession>A0A6M3M2W2</accession>
<evidence type="ECO:0000313" key="3">
    <source>
        <dbReference type="EMBL" id="QJB02579.1"/>
    </source>
</evidence>